<evidence type="ECO:0000256" key="1">
    <source>
        <dbReference type="ARBA" id="ARBA00004141"/>
    </source>
</evidence>
<feature type="transmembrane region" description="Helical" evidence="7">
    <location>
        <begin position="478"/>
        <end position="499"/>
    </location>
</feature>
<dbReference type="OMA" id="CIVTIGW"/>
<dbReference type="Gene3D" id="1.20.1720.10">
    <property type="entry name" value="Multidrug resistance protein D"/>
    <property type="match status" value="1"/>
</dbReference>
<organism evidence="9 10">
    <name type="scientific">Cyberlindnera fabianii</name>
    <name type="common">Yeast</name>
    <name type="synonym">Hansenula fabianii</name>
    <dbReference type="NCBI Taxonomy" id="36022"/>
    <lineage>
        <taxon>Eukaryota</taxon>
        <taxon>Fungi</taxon>
        <taxon>Dikarya</taxon>
        <taxon>Ascomycota</taxon>
        <taxon>Saccharomycotina</taxon>
        <taxon>Saccharomycetes</taxon>
        <taxon>Phaffomycetales</taxon>
        <taxon>Phaffomycetaceae</taxon>
        <taxon>Cyberlindnera</taxon>
    </lineage>
</organism>
<gene>
    <name evidence="9" type="ORF">BON22_1694</name>
</gene>
<feature type="transmembrane region" description="Helical" evidence="7">
    <location>
        <begin position="285"/>
        <end position="305"/>
    </location>
</feature>
<dbReference type="Proteomes" id="UP000189513">
    <property type="component" value="Unassembled WGS sequence"/>
</dbReference>
<dbReference type="VEuPathDB" id="FungiDB:BON22_1694"/>
<keyword evidence="4 7" id="KW-1133">Transmembrane helix</keyword>
<protein>
    <submittedName>
        <fullName evidence="9">Vacuolar basic amino acid transporter 1</fullName>
    </submittedName>
</protein>
<dbReference type="GO" id="GO:0000329">
    <property type="term" value="C:fungal-type vacuole membrane"/>
    <property type="evidence" value="ECO:0007669"/>
    <property type="project" value="TreeGrafter"/>
</dbReference>
<feature type="transmembrane region" description="Helical" evidence="7">
    <location>
        <begin position="218"/>
        <end position="237"/>
    </location>
</feature>
<evidence type="ECO:0000256" key="6">
    <source>
        <dbReference type="SAM" id="MobiDB-lite"/>
    </source>
</evidence>
<dbReference type="PANTHER" id="PTHR23501:SF47">
    <property type="entry name" value="VACUOLAR BASIC AMINO ACID TRANSPORTER 1"/>
    <property type="match status" value="1"/>
</dbReference>
<feature type="region of interest" description="Disordered" evidence="6">
    <location>
        <begin position="1"/>
        <end position="34"/>
    </location>
</feature>
<evidence type="ECO:0000256" key="2">
    <source>
        <dbReference type="ARBA" id="ARBA00008335"/>
    </source>
</evidence>
<feature type="transmembrane region" description="Helical" evidence="7">
    <location>
        <begin position="428"/>
        <end position="457"/>
    </location>
</feature>
<evidence type="ECO:0000256" key="7">
    <source>
        <dbReference type="SAM" id="Phobius"/>
    </source>
</evidence>
<evidence type="ECO:0000256" key="3">
    <source>
        <dbReference type="ARBA" id="ARBA00022692"/>
    </source>
</evidence>
<feature type="transmembrane region" description="Helical" evidence="7">
    <location>
        <begin position="394"/>
        <end position="416"/>
    </location>
</feature>
<feature type="transmembrane region" description="Helical" evidence="7">
    <location>
        <begin position="153"/>
        <end position="174"/>
    </location>
</feature>
<name>A0A1V2LBK8_CYBFA</name>
<comment type="subcellular location">
    <subcellularLocation>
        <location evidence="1">Membrane</location>
        <topology evidence="1">Multi-pass membrane protein</topology>
    </subcellularLocation>
</comment>
<keyword evidence="3 7" id="KW-0812">Transmembrane</keyword>
<feature type="transmembrane region" description="Helical" evidence="7">
    <location>
        <begin position="128"/>
        <end position="147"/>
    </location>
</feature>
<accession>A0A1V2LBK8</accession>
<dbReference type="GO" id="GO:0015174">
    <property type="term" value="F:basic amino acid transmembrane transporter activity"/>
    <property type="evidence" value="ECO:0007669"/>
    <property type="project" value="TreeGrafter"/>
</dbReference>
<comment type="similarity">
    <text evidence="2">Belongs to the major facilitator superfamily.</text>
</comment>
<dbReference type="InterPro" id="IPR036259">
    <property type="entry name" value="MFS_trans_sf"/>
</dbReference>
<feature type="domain" description="Major facilitator superfamily (MFS) profile" evidence="8">
    <location>
        <begin position="63"/>
        <end position="568"/>
    </location>
</feature>
<feature type="transmembrane region" description="Helical" evidence="7">
    <location>
        <begin position="326"/>
        <end position="348"/>
    </location>
</feature>
<dbReference type="PROSITE" id="PS50850">
    <property type="entry name" value="MFS"/>
    <property type="match status" value="1"/>
</dbReference>
<comment type="caution">
    <text evidence="9">The sequence shown here is derived from an EMBL/GenBank/DDBJ whole genome shotgun (WGS) entry which is preliminary data.</text>
</comment>
<feature type="transmembrane region" description="Helical" evidence="7">
    <location>
        <begin position="536"/>
        <end position="563"/>
    </location>
</feature>
<dbReference type="SUPFAM" id="SSF103473">
    <property type="entry name" value="MFS general substrate transporter"/>
    <property type="match status" value="1"/>
</dbReference>
<dbReference type="InterPro" id="IPR020846">
    <property type="entry name" value="MFS_dom"/>
</dbReference>
<dbReference type="InterPro" id="IPR011701">
    <property type="entry name" value="MFS"/>
</dbReference>
<evidence type="ECO:0000313" key="9">
    <source>
        <dbReference type="EMBL" id="ONH69015.1"/>
    </source>
</evidence>
<sequence>MSVPRDFKLDDLKTESPPTDESTHELLGSPSSYSRDSLELDLEQALPPQPLPPFTITREFALTLFVLWFGNFLTSLDGTIVSTTMTNIAADFGQSNMVTWIATSYLLTSTAFQPLYGKTSDILGRKELLLVAQGLFCLGILLSSFALNVQTLSIARAIAGMGGAGIFALSSIVISDVVPLSQRSLFMGYGNIVSSTSQMLGGPVGGLCIVTIGWRMMFLLQVPCLLLCIGILWYKVDIKVEHIPDQADRYSKDNLKRIDIWGIITLNLAVSSIIFLLSANENTTQTYKVIFTLIFVLSSIAYFFVEKYVAVENIIDPELVKGQIGILGFTNGVSAMGLYMVLFMIPLYLQIVQGVNVTKIGFYTMFFVLSTALGSLMSGHIIRKYDKSEAQTMVAGVSSSLKFFILQGVGFLILWLDVYYTKPNSPHWLWRLTLVLSLIISGFGAGGYSVGINIYVIGKAGRRGQASGNTVLSLIKQLGKVLGVSICLAAYTKSLYAQLKDFFTDASNSEFMEHLMKDSNFLRNGLPEEYISQVLIFYRTSICQSFSIPLYLTGFGLVVMFLVDRQIKRELLP</sequence>
<keyword evidence="5 7" id="KW-0472">Membrane</keyword>
<evidence type="ECO:0000256" key="4">
    <source>
        <dbReference type="ARBA" id="ARBA00022989"/>
    </source>
</evidence>
<dbReference type="Pfam" id="PF07690">
    <property type="entry name" value="MFS_1"/>
    <property type="match status" value="1"/>
</dbReference>
<dbReference type="Gene3D" id="1.20.1250.20">
    <property type="entry name" value="MFS general substrate transporter like domains"/>
    <property type="match status" value="1"/>
</dbReference>
<feature type="transmembrane region" description="Helical" evidence="7">
    <location>
        <begin position="97"/>
        <end position="116"/>
    </location>
</feature>
<evidence type="ECO:0000256" key="5">
    <source>
        <dbReference type="ARBA" id="ARBA00023136"/>
    </source>
</evidence>
<keyword evidence="10" id="KW-1185">Reference proteome</keyword>
<evidence type="ECO:0000259" key="8">
    <source>
        <dbReference type="PROSITE" id="PS50850"/>
    </source>
</evidence>
<feature type="compositionally biased region" description="Basic and acidic residues" evidence="6">
    <location>
        <begin position="1"/>
        <end position="14"/>
    </location>
</feature>
<feature type="transmembrane region" description="Helical" evidence="7">
    <location>
        <begin position="60"/>
        <end position="85"/>
    </location>
</feature>
<proteinExistence type="inferred from homology"/>
<dbReference type="STRING" id="36022.A0A1V2LBK8"/>
<feature type="transmembrane region" description="Helical" evidence="7">
    <location>
        <begin position="258"/>
        <end position="279"/>
    </location>
</feature>
<dbReference type="AlphaFoldDB" id="A0A1V2LBK8"/>
<evidence type="ECO:0000313" key="10">
    <source>
        <dbReference type="Proteomes" id="UP000189513"/>
    </source>
</evidence>
<dbReference type="PANTHER" id="PTHR23501">
    <property type="entry name" value="MAJOR FACILITATOR SUPERFAMILY"/>
    <property type="match status" value="1"/>
</dbReference>
<reference evidence="10" key="1">
    <citation type="journal article" date="2017" name="Genome Announc.">
        <title>Genome sequences of Cyberlindnera fabianii 65, Pichia kudriavzevii 129, and Saccharomyces cerevisiae 131 isolated from fermented masau fruits in Zimbabwe.</title>
        <authorList>
            <person name="van Rijswijck I.M.H."/>
            <person name="Derks M.F.L."/>
            <person name="Abee T."/>
            <person name="de Ridder D."/>
            <person name="Smid E.J."/>
        </authorList>
    </citation>
    <scope>NUCLEOTIDE SEQUENCE [LARGE SCALE GENOMIC DNA]</scope>
    <source>
        <strain evidence="10">65</strain>
    </source>
</reference>
<feature type="transmembrane region" description="Helical" evidence="7">
    <location>
        <begin position="360"/>
        <end position="382"/>
    </location>
</feature>
<dbReference type="EMBL" id="MPUK01000002">
    <property type="protein sequence ID" value="ONH69015.1"/>
    <property type="molecule type" value="Genomic_DNA"/>
</dbReference>